<feature type="transmembrane region" description="Helical" evidence="1">
    <location>
        <begin position="47"/>
        <end position="72"/>
    </location>
</feature>
<reference evidence="2" key="1">
    <citation type="journal article" date="2021" name="PeerJ">
        <title>Extensive microbial diversity within the chicken gut microbiome revealed by metagenomics and culture.</title>
        <authorList>
            <person name="Gilroy R."/>
            <person name="Ravi A."/>
            <person name="Getino M."/>
            <person name="Pursley I."/>
            <person name="Horton D.L."/>
            <person name="Alikhan N.F."/>
            <person name="Baker D."/>
            <person name="Gharbi K."/>
            <person name="Hall N."/>
            <person name="Watson M."/>
            <person name="Adriaenssens E.M."/>
            <person name="Foster-Nyarko E."/>
            <person name="Jarju S."/>
            <person name="Secka A."/>
            <person name="Antonio M."/>
            <person name="Oren A."/>
            <person name="Chaudhuri R.R."/>
            <person name="La Ragione R."/>
            <person name="Hildebrand F."/>
            <person name="Pallen M.J."/>
        </authorList>
    </citation>
    <scope>NUCLEOTIDE SEQUENCE</scope>
    <source>
        <strain evidence="2">ChiW4-1371</strain>
    </source>
</reference>
<keyword evidence="1" id="KW-0472">Membrane</keyword>
<feature type="transmembrane region" description="Helical" evidence="1">
    <location>
        <begin position="78"/>
        <end position="98"/>
    </location>
</feature>
<accession>A0A9D2GVU2</accession>
<dbReference type="AlphaFoldDB" id="A0A9D2GVU2"/>
<dbReference type="Proteomes" id="UP000824176">
    <property type="component" value="Unassembled WGS sequence"/>
</dbReference>
<sequence>MTAFERGISYYFATAVIPVSLFLYLIFHNNKPKIVFPNLSYKYHGIIFIVLGIVLSWVSHFVISYGLVVLGLPPRAKVIPQTFSIITFILGNIYFLYYINLYKYFCNSKIKFIVFICFYTLFSIVNSDEFTGSIISLGEHKSYYEQFLSRFKYIKNADKSSKDIVLKKIDVAPYPVAPIDARIIRDDCQYYVNAALAFYINYKGCIRLESGMDGDNSVSKKYFRTKDYILKDGAKIWFYSLFK</sequence>
<comment type="caution">
    <text evidence="2">The sequence shown here is derived from an EMBL/GenBank/DDBJ whole genome shotgun (WGS) entry which is preliminary data.</text>
</comment>
<feature type="transmembrane region" description="Helical" evidence="1">
    <location>
        <begin position="6"/>
        <end position="27"/>
    </location>
</feature>
<keyword evidence="1" id="KW-0812">Transmembrane</keyword>
<proteinExistence type="predicted"/>
<gene>
    <name evidence="2" type="ORF">H9804_10240</name>
</gene>
<dbReference type="EMBL" id="DXAQ01000151">
    <property type="protein sequence ID" value="HIZ90314.1"/>
    <property type="molecule type" value="Genomic_DNA"/>
</dbReference>
<reference evidence="2" key="2">
    <citation type="submission" date="2021-04" db="EMBL/GenBank/DDBJ databases">
        <authorList>
            <person name="Gilroy R."/>
        </authorList>
    </citation>
    <scope>NUCLEOTIDE SEQUENCE</scope>
    <source>
        <strain evidence="2">ChiW4-1371</strain>
    </source>
</reference>
<organism evidence="2 3">
    <name type="scientific">Candidatus Mucispirillum faecigallinarum</name>
    <dbReference type="NCBI Taxonomy" id="2838699"/>
    <lineage>
        <taxon>Bacteria</taxon>
        <taxon>Pseudomonadati</taxon>
        <taxon>Deferribacterota</taxon>
        <taxon>Deferribacteres</taxon>
        <taxon>Deferribacterales</taxon>
        <taxon>Mucispirillaceae</taxon>
        <taxon>Mucispirillum</taxon>
    </lineage>
</organism>
<evidence type="ECO:0000313" key="3">
    <source>
        <dbReference type="Proteomes" id="UP000824176"/>
    </source>
</evidence>
<name>A0A9D2GVU2_9BACT</name>
<protein>
    <submittedName>
        <fullName evidence="2">Uncharacterized protein</fullName>
    </submittedName>
</protein>
<keyword evidence="1" id="KW-1133">Transmembrane helix</keyword>
<evidence type="ECO:0000313" key="2">
    <source>
        <dbReference type="EMBL" id="HIZ90314.1"/>
    </source>
</evidence>
<evidence type="ECO:0000256" key="1">
    <source>
        <dbReference type="SAM" id="Phobius"/>
    </source>
</evidence>